<protein>
    <submittedName>
        <fullName evidence="2">Flagellar hook-length control protein-like protein</fullName>
    </submittedName>
    <submittedName>
        <fullName evidence="3">Hook-length control protein FliK</fullName>
    </submittedName>
</protein>
<dbReference type="AlphaFoldDB" id="A0A150FRW4"/>
<organism evidence="2 4">
    <name type="scientific">Alkalithermobacter thermoalcaliphilus JW-YL-7 = DSM 7308</name>
    <dbReference type="NCBI Taxonomy" id="1121328"/>
    <lineage>
        <taxon>Bacteria</taxon>
        <taxon>Bacillati</taxon>
        <taxon>Bacillota</taxon>
        <taxon>Clostridia</taxon>
        <taxon>Peptostreptococcales</taxon>
        <taxon>Tepidibacteraceae</taxon>
        <taxon>Alkalithermobacter</taxon>
    </lineage>
</organism>
<evidence type="ECO:0000259" key="1">
    <source>
        <dbReference type="Pfam" id="PF02120"/>
    </source>
</evidence>
<dbReference type="Gene3D" id="3.30.750.140">
    <property type="match status" value="1"/>
</dbReference>
<dbReference type="PANTHER" id="PTHR37533:SF2">
    <property type="entry name" value="FLAGELLAR HOOK-LENGTH CONTROL PROTEIN"/>
    <property type="match status" value="1"/>
</dbReference>
<keyword evidence="2" id="KW-0969">Cilium</keyword>
<evidence type="ECO:0000313" key="3">
    <source>
        <dbReference type="EMBL" id="SHK61297.1"/>
    </source>
</evidence>
<evidence type="ECO:0000313" key="4">
    <source>
        <dbReference type="Proteomes" id="UP000092605"/>
    </source>
</evidence>
<keyword evidence="5" id="KW-1185">Reference proteome</keyword>
<comment type="caution">
    <text evidence="2">The sequence shown here is derived from an EMBL/GenBank/DDBJ whole genome shotgun (WGS) entry which is preliminary data.</text>
</comment>
<sequence>MNNIVSPTSNLANTNMKDNTYSSKELDIKEEFVQIYESIKEQLEKSVLFEKSDEKMTKDTEKFSTPYEELIYSMFKQFFNPLSLDNDNKHDLNVSENEKFDQIELRQILEKIEKKEYVQLDDNIKFYKKTVQINDALKLDSNSIELEQNQQVHKIQDENLENNKLNIFLDKKTLKESNFEVTKYDNDEIDQNISLAESHKTFTYTSHIKKTDTINSTKTIEHKNLIDQISNKIKLNISDNTSSIEIKLEPESLGKLIVKVVLEKGILTARLITQNEEVRSFIELNIEELKDSLIDKGINIQSLSVSVDSQREDFNRHMNILKATSYNKRINKERILSEIEEKTEKNPYLEIDDNFNYLG</sequence>
<dbReference type="RefSeq" id="WP_066069510.1">
    <property type="nucleotide sequence ID" value="NZ_FRBG01000003.1"/>
</dbReference>
<dbReference type="InterPro" id="IPR038610">
    <property type="entry name" value="FliK-like_C_sf"/>
</dbReference>
<name>A0A150FRW4_CLOPD</name>
<evidence type="ECO:0000313" key="2">
    <source>
        <dbReference type="EMBL" id="KXZ39770.1"/>
    </source>
</evidence>
<dbReference type="Proteomes" id="UP000323392">
    <property type="component" value="Unassembled WGS sequence"/>
</dbReference>
<dbReference type="InterPro" id="IPR021136">
    <property type="entry name" value="Flagellar_hook_control-like_C"/>
</dbReference>
<gene>
    <name evidence="2" type="ORF">JWYL7_0845</name>
    <name evidence="3" type="ORF">SAMN05661008_00552</name>
</gene>
<dbReference type="Proteomes" id="UP000092605">
    <property type="component" value="Unassembled WGS sequence"/>
</dbReference>
<dbReference type="EMBL" id="FRBG01000003">
    <property type="protein sequence ID" value="SHK61297.1"/>
    <property type="molecule type" value="Genomic_DNA"/>
</dbReference>
<keyword evidence="2" id="KW-0966">Cell projection</keyword>
<dbReference type="EMBL" id="LSFY01000001">
    <property type="protein sequence ID" value="KXZ39770.1"/>
    <property type="molecule type" value="Genomic_DNA"/>
</dbReference>
<feature type="domain" description="Flagellar hook-length control protein-like C-terminal" evidence="1">
    <location>
        <begin position="232"/>
        <end position="312"/>
    </location>
</feature>
<accession>A0A150FRW4</accession>
<reference evidence="3 5" key="2">
    <citation type="submission" date="2016-11" db="EMBL/GenBank/DDBJ databases">
        <authorList>
            <person name="Varghese N."/>
            <person name="Submissions S."/>
        </authorList>
    </citation>
    <scope>NUCLEOTIDE SEQUENCE [LARGE SCALE GENOMIC DNA]</scope>
    <source>
        <strain evidence="3 5">DSM 7308</strain>
    </source>
</reference>
<reference evidence="2 4" key="1">
    <citation type="submission" date="2016-02" db="EMBL/GenBank/DDBJ databases">
        <title>Draft genome sequence for Clostridium paradoxum JW-YL-7.</title>
        <authorList>
            <person name="Utturkar S.M."/>
            <person name="Lancaster A."/>
            <person name="Poole F.L."/>
            <person name="Adams M.W."/>
            <person name="Brown S.D."/>
        </authorList>
    </citation>
    <scope>NUCLEOTIDE SEQUENCE [LARGE SCALE GENOMIC DNA]</scope>
    <source>
        <strain evidence="2 4">JW-YL-7</strain>
    </source>
</reference>
<dbReference type="PANTHER" id="PTHR37533">
    <property type="entry name" value="FLAGELLAR HOOK-LENGTH CONTROL PROTEIN"/>
    <property type="match status" value="1"/>
</dbReference>
<proteinExistence type="predicted"/>
<evidence type="ECO:0000313" key="5">
    <source>
        <dbReference type="Proteomes" id="UP000323392"/>
    </source>
</evidence>
<dbReference type="InterPro" id="IPR052563">
    <property type="entry name" value="FliK"/>
</dbReference>
<dbReference type="Pfam" id="PF02120">
    <property type="entry name" value="Flg_hook"/>
    <property type="match status" value="1"/>
</dbReference>
<dbReference type="OrthoDB" id="1751508at2"/>
<dbReference type="STRING" id="1121328.JWYL7_0845"/>
<keyword evidence="2" id="KW-0282">Flagellum</keyword>
<dbReference type="PATRIC" id="fig|1121328.3.peg.851"/>
<dbReference type="CDD" id="cd17470">
    <property type="entry name" value="T3SS_Flik_C"/>
    <property type="match status" value="1"/>
</dbReference>